<dbReference type="Proteomes" id="UP000295252">
    <property type="component" value="Unassembled WGS sequence"/>
</dbReference>
<proteinExistence type="predicted"/>
<reference evidence="3" key="1">
    <citation type="journal article" date="2014" name="Science">
        <title>The coffee genome provides insight into the convergent evolution of caffeine biosynthesis.</title>
        <authorList>
            <person name="Denoeud F."/>
            <person name="Carretero-Paulet L."/>
            <person name="Dereeper A."/>
            <person name="Droc G."/>
            <person name="Guyot R."/>
            <person name="Pietrella M."/>
            <person name="Zheng C."/>
            <person name="Alberti A."/>
            <person name="Anthony F."/>
            <person name="Aprea G."/>
            <person name="Aury J.M."/>
            <person name="Bento P."/>
            <person name="Bernard M."/>
            <person name="Bocs S."/>
            <person name="Campa C."/>
            <person name="Cenci A."/>
            <person name="Combes M.C."/>
            <person name="Crouzillat D."/>
            <person name="Da Silva C."/>
            <person name="Daddiego L."/>
            <person name="De Bellis F."/>
            <person name="Dussert S."/>
            <person name="Garsmeur O."/>
            <person name="Gayraud T."/>
            <person name="Guignon V."/>
            <person name="Jahn K."/>
            <person name="Jamilloux V."/>
            <person name="Joet T."/>
            <person name="Labadie K."/>
            <person name="Lan T."/>
            <person name="Leclercq J."/>
            <person name="Lepelley M."/>
            <person name="Leroy T."/>
            <person name="Li L.T."/>
            <person name="Librado P."/>
            <person name="Lopez L."/>
            <person name="Munoz A."/>
            <person name="Noel B."/>
            <person name="Pallavicini A."/>
            <person name="Perrotta G."/>
            <person name="Poncet V."/>
            <person name="Pot D."/>
            <person name="Priyono X."/>
            <person name="Rigoreau M."/>
            <person name="Rouard M."/>
            <person name="Rozas J."/>
            <person name="Tranchant-Dubreuil C."/>
            <person name="VanBuren R."/>
            <person name="Zhang Q."/>
            <person name="Andrade A.C."/>
            <person name="Argout X."/>
            <person name="Bertrand B."/>
            <person name="de Kochko A."/>
            <person name="Graziosi G."/>
            <person name="Henry R.J."/>
            <person name="Jayarama X."/>
            <person name="Ming R."/>
            <person name="Nagai C."/>
            <person name="Rounsley S."/>
            <person name="Sankoff D."/>
            <person name="Giuliano G."/>
            <person name="Albert V.A."/>
            <person name="Wincker P."/>
            <person name="Lashermes P."/>
        </authorList>
    </citation>
    <scope>NUCLEOTIDE SEQUENCE [LARGE SCALE GENOMIC DNA]</scope>
    <source>
        <strain evidence="3">cv. DH200-94</strain>
    </source>
</reference>
<keyword evidence="1" id="KW-1133">Transmembrane helix</keyword>
<evidence type="ECO:0000256" key="1">
    <source>
        <dbReference type="SAM" id="Phobius"/>
    </source>
</evidence>
<gene>
    <name evidence="2" type="ORF">GSCOC_T00002236001</name>
</gene>
<dbReference type="AlphaFoldDB" id="A0A068VN51"/>
<keyword evidence="1" id="KW-0472">Membrane</keyword>
<dbReference type="Gramene" id="CDP22044">
    <property type="protein sequence ID" value="CDP22044"/>
    <property type="gene ID" value="GSCOC_T00002236001"/>
</dbReference>
<feature type="non-terminal residue" evidence="2">
    <location>
        <position position="1"/>
    </location>
</feature>
<dbReference type="InParanoid" id="A0A068VN51"/>
<feature type="transmembrane region" description="Helical" evidence="1">
    <location>
        <begin position="54"/>
        <end position="73"/>
    </location>
</feature>
<protein>
    <submittedName>
        <fullName evidence="2">DH200=94 genomic scaffold, scaffold_9410</fullName>
    </submittedName>
</protein>
<evidence type="ECO:0000313" key="3">
    <source>
        <dbReference type="Proteomes" id="UP000295252"/>
    </source>
</evidence>
<dbReference type="EMBL" id="HG748494">
    <property type="protein sequence ID" value="CDP22044.1"/>
    <property type="molecule type" value="Genomic_DNA"/>
</dbReference>
<keyword evidence="1" id="KW-0812">Transmembrane</keyword>
<name>A0A068VN51_COFCA</name>
<evidence type="ECO:0000313" key="2">
    <source>
        <dbReference type="EMBL" id="CDP22044.1"/>
    </source>
</evidence>
<organism evidence="2 3">
    <name type="scientific">Coffea canephora</name>
    <name type="common">Robusta coffee</name>
    <dbReference type="NCBI Taxonomy" id="49390"/>
    <lineage>
        <taxon>Eukaryota</taxon>
        <taxon>Viridiplantae</taxon>
        <taxon>Streptophyta</taxon>
        <taxon>Embryophyta</taxon>
        <taxon>Tracheophyta</taxon>
        <taxon>Spermatophyta</taxon>
        <taxon>Magnoliopsida</taxon>
        <taxon>eudicotyledons</taxon>
        <taxon>Gunneridae</taxon>
        <taxon>Pentapetalae</taxon>
        <taxon>asterids</taxon>
        <taxon>lamiids</taxon>
        <taxon>Gentianales</taxon>
        <taxon>Rubiaceae</taxon>
        <taxon>Ixoroideae</taxon>
        <taxon>Gardenieae complex</taxon>
        <taxon>Bertiereae - Coffeeae clade</taxon>
        <taxon>Coffeeae</taxon>
        <taxon>Coffea</taxon>
    </lineage>
</organism>
<sequence length="103" mass="11561">SIWNVKNSFSKTVPKTSYPNRPYNLYLGSKLFSSSFHGSSKGFRSHQRHLIRKITFIPGISLFGISSVCFLFVSCARHCGCVCLCSLRSLFDGLSTISFPFLQ</sequence>
<accession>A0A068VN51</accession>
<keyword evidence="3" id="KW-1185">Reference proteome</keyword>